<dbReference type="eggNOG" id="COG5496">
    <property type="taxonomic scope" value="Bacteria"/>
</dbReference>
<feature type="active site" evidence="1">
    <location>
        <position position="36"/>
    </location>
</feature>
<reference evidence="4 5" key="1">
    <citation type="submission" date="2010-05" db="EMBL/GenBank/DDBJ databases">
        <title>Complete sequence of Thermincola sp. JR.</title>
        <authorList>
            <consortium name="US DOE Joint Genome Institute"/>
            <person name="Lucas S."/>
            <person name="Copeland A."/>
            <person name="Lapidus A."/>
            <person name="Cheng J.-F."/>
            <person name="Bruce D."/>
            <person name="Goodwin L."/>
            <person name="Pitluck S."/>
            <person name="Chertkov O."/>
            <person name="Detter J.C."/>
            <person name="Han C."/>
            <person name="Tapia R."/>
            <person name="Land M."/>
            <person name="Hauser L."/>
            <person name="Kyrpides N."/>
            <person name="Mikhailova N."/>
            <person name="Hazen T.C."/>
            <person name="Woyke T."/>
        </authorList>
    </citation>
    <scope>NUCLEOTIDE SEQUENCE [LARGE SCALE GENOMIC DNA]</scope>
    <source>
        <strain evidence="4 5">JR</strain>
    </source>
</reference>
<feature type="active site" evidence="1">
    <location>
        <position position="44"/>
    </location>
</feature>
<dbReference type="Proteomes" id="UP000002377">
    <property type="component" value="Chromosome"/>
</dbReference>
<gene>
    <name evidence="4" type="ordered locus">TherJR_0207</name>
</gene>
<feature type="binding site" evidence="2">
    <location>
        <position position="63"/>
    </location>
    <ligand>
        <name>CoA</name>
        <dbReference type="ChEBI" id="CHEBI:57287"/>
    </ligand>
</feature>
<organism evidence="4 5">
    <name type="scientific">Thermincola potens (strain JR)</name>
    <dbReference type="NCBI Taxonomy" id="635013"/>
    <lineage>
        <taxon>Bacteria</taxon>
        <taxon>Bacillati</taxon>
        <taxon>Bacillota</taxon>
        <taxon>Clostridia</taxon>
        <taxon>Eubacteriales</taxon>
        <taxon>Thermincolaceae</taxon>
        <taxon>Thermincola</taxon>
    </lineage>
</organism>
<feature type="active site" evidence="1">
    <location>
        <position position="70"/>
    </location>
</feature>
<sequence length="133" mass="14391">MDINLQTGIKGESKVVVSENNTAIAYGSGGVEVFATPAMIALMENAALNSVEKFLPPGHTTVGINIQSSHLAATPVGMEVIARSELIRIEGKKLVFKVEAYDEKDKIGEGIHERFIIDREKFMAKCEGKKQSG</sequence>
<dbReference type="RefSeq" id="WP_013119123.1">
    <property type="nucleotide sequence ID" value="NC_014152.1"/>
</dbReference>
<accession>D5X9M4</accession>
<evidence type="ECO:0000313" key="4">
    <source>
        <dbReference type="EMBL" id="ADG81095.1"/>
    </source>
</evidence>
<dbReference type="PANTHER" id="PTHR36934">
    <property type="entry name" value="BLR0278 PROTEIN"/>
    <property type="match status" value="1"/>
</dbReference>
<name>D5X9M4_THEPJ</name>
<dbReference type="Gene3D" id="3.10.129.10">
    <property type="entry name" value="Hotdog Thioesterase"/>
    <property type="match status" value="1"/>
</dbReference>
<dbReference type="EMBL" id="CP002028">
    <property type="protein sequence ID" value="ADG81095.1"/>
    <property type="molecule type" value="Genomic_DNA"/>
</dbReference>
<dbReference type="SUPFAM" id="SSF54637">
    <property type="entry name" value="Thioesterase/thiol ester dehydrase-isomerase"/>
    <property type="match status" value="1"/>
</dbReference>
<dbReference type="STRING" id="635013.TherJR_0207"/>
<proteinExistence type="predicted"/>
<evidence type="ECO:0000256" key="2">
    <source>
        <dbReference type="PIRSR" id="PIRSR014972-2"/>
    </source>
</evidence>
<evidence type="ECO:0000313" key="5">
    <source>
        <dbReference type="Proteomes" id="UP000002377"/>
    </source>
</evidence>
<feature type="binding site" evidence="2">
    <location>
        <position position="63"/>
    </location>
    <ligand>
        <name>substrate</name>
    </ligand>
</feature>
<dbReference type="AlphaFoldDB" id="D5X9M4"/>
<dbReference type="InterPro" id="IPR029069">
    <property type="entry name" value="HotDog_dom_sf"/>
</dbReference>
<evidence type="ECO:0000259" key="3">
    <source>
        <dbReference type="Pfam" id="PF22636"/>
    </source>
</evidence>
<dbReference type="PIRSF" id="PIRSF014972">
    <property type="entry name" value="FlK"/>
    <property type="match status" value="1"/>
</dbReference>
<dbReference type="InterPro" id="IPR025540">
    <property type="entry name" value="FlK"/>
</dbReference>
<dbReference type="HOGENOM" id="CLU_119426_0_1_9"/>
<feature type="binding site" evidence="2">
    <location>
        <position position="114"/>
    </location>
    <ligand>
        <name>substrate</name>
    </ligand>
</feature>
<dbReference type="InterPro" id="IPR054485">
    <property type="entry name" value="FlK-like_dom"/>
</dbReference>
<feature type="domain" description="Fluoroacetyl-CoA-specific thioesterase-like" evidence="3">
    <location>
        <begin position="17"/>
        <end position="120"/>
    </location>
</feature>
<keyword evidence="5" id="KW-1185">Reference proteome</keyword>
<dbReference type="KEGG" id="tjr:TherJR_0207"/>
<protein>
    <recommendedName>
        <fullName evidence="3">Fluoroacetyl-CoA-specific thioesterase-like domain-containing protein</fullName>
    </recommendedName>
</protein>
<evidence type="ECO:0000256" key="1">
    <source>
        <dbReference type="PIRSR" id="PIRSR014972-1"/>
    </source>
</evidence>
<dbReference type="Pfam" id="PF22636">
    <property type="entry name" value="FlK"/>
    <property type="match status" value="1"/>
</dbReference>
<dbReference type="PANTHER" id="PTHR36934:SF1">
    <property type="entry name" value="THIOESTERASE DOMAIN-CONTAINING PROTEIN"/>
    <property type="match status" value="1"/>
</dbReference>